<dbReference type="SUPFAM" id="SSF56059">
    <property type="entry name" value="Glutathione synthetase ATP-binding domain-like"/>
    <property type="match status" value="1"/>
</dbReference>
<evidence type="ECO:0000313" key="6">
    <source>
        <dbReference type="EMBL" id="SER60233.1"/>
    </source>
</evidence>
<dbReference type="InterPro" id="IPR011761">
    <property type="entry name" value="ATP-grasp"/>
</dbReference>
<dbReference type="Gene3D" id="3.30.470.20">
    <property type="entry name" value="ATP-grasp fold, B domain"/>
    <property type="match status" value="1"/>
</dbReference>
<dbReference type="AlphaFoldDB" id="A0A1H9QKD6"/>
<evidence type="ECO:0000259" key="5">
    <source>
        <dbReference type="PROSITE" id="PS50975"/>
    </source>
</evidence>
<dbReference type="Proteomes" id="UP000199318">
    <property type="component" value="Unassembled WGS sequence"/>
</dbReference>
<dbReference type="PANTHER" id="PTHR43585">
    <property type="entry name" value="FUMIPYRROLE BIOSYNTHESIS PROTEIN C"/>
    <property type="match status" value="1"/>
</dbReference>
<name>A0A1H9QKD6_9BACI</name>
<proteinExistence type="predicted"/>
<dbReference type="InterPro" id="IPR016185">
    <property type="entry name" value="PreATP-grasp_dom_sf"/>
</dbReference>
<dbReference type="STRING" id="1464123.SAMN05444126_10326"/>
<dbReference type="Pfam" id="PF13535">
    <property type="entry name" value="ATP-grasp_4"/>
    <property type="match status" value="1"/>
</dbReference>
<evidence type="ECO:0000256" key="2">
    <source>
        <dbReference type="ARBA" id="ARBA00022741"/>
    </source>
</evidence>
<dbReference type="InterPro" id="IPR013815">
    <property type="entry name" value="ATP_grasp_subdomain_1"/>
</dbReference>
<dbReference type="EMBL" id="FOGV01000003">
    <property type="protein sequence ID" value="SER60233.1"/>
    <property type="molecule type" value="Genomic_DNA"/>
</dbReference>
<organism evidence="6 7">
    <name type="scientific">Salisediminibacterium halotolerans</name>
    <dbReference type="NCBI Taxonomy" id="517425"/>
    <lineage>
        <taxon>Bacteria</taxon>
        <taxon>Bacillati</taxon>
        <taxon>Bacillota</taxon>
        <taxon>Bacilli</taxon>
        <taxon>Bacillales</taxon>
        <taxon>Bacillaceae</taxon>
        <taxon>Salisediminibacterium</taxon>
    </lineage>
</organism>
<keyword evidence="2 4" id="KW-0547">Nucleotide-binding</keyword>
<keyword evidence="7" id="KW-1185">Reference proteome</keyword>
<feature type="domain" description="ATP-grasp" evidence="5">
    <location>
        <begin position="107"/>
        <end position="304"/>
    </location>
</feature>
<keyword evidence="1" id="KW-0436">Ligase</keyword>
<evidence type="ECO:0000313" key="7">
    <source>
        <dbReference type="Proteomes" id="UP000199318"/>
    </source>
</evidence>
<dbReference type="PANTHER" id="PTHR43585:SF2">
    <property type="entry name" value="ATP-GRASP ENZYME FSQD"/>
    <property type="match status" value="1"/>
</dbReference>
<gene>
    <name evidence="6" type="ORF">SAMN05444126_10326</name>
</gene>
<dbReference type="RefSeq" id="WP_093071901.1">
    <property type="nucleotide sequence ID" value="NZ_FOGV01000003.1"/>
</dbReference>
<sequence>MTTILLLGGADYQVPAIQKANELGLRTVLCDYDPDNPGRPHADTFYEASTKDIDAIRTIASAEQIDGIAAYAADSAALTAAAVARDLHLPGYPVEAIETITNKDRLRAFMKNRGFAVPHAIGCDELAEFRQQQDAFRYPVIVKPAESSGSRGVNVITAPAEAEAAFYTAQALSRNGRVVFEEYIPVAKRQLCGDGFFSGGKIEFACLGTEHFNPKVANPNMPISISLPAEADGETEARVFKEFERLYQELGIDTGAFDFEARIDPEGTIYLIDIGPRNGGDYLNDVIDAATGVNLMEWTLRAAVGWPLPAPPVAHPPGCWAYFTLYSYTTGILASVDIAEEIRQRHIVAGHSLKKPGESVTPLRGGQDSLGTYIMTFSSLEEMHKMLDDSDTWFSLQLRDALQRTEKTHTKYRTITQKKTRN</sequence>
<evidence type="ECO:0000256" key="4">
    <source>
        <dbReference type="PROSITE-ProRule" id="PRU00409"/>
    </source>
</evidence>
<dbReference type="PROSITE" id="PS50975">
    <property type="entry name" value="ATP_GRASP"/>
    <property type="match status" value="1"/>
</dbReference>
<keyword evidence="3 4" id="KW-0067">ATP-binding</keyword>
<dbReference type="SUPFAM" id="SSF52440">
    <property type="entry name" value="PreATP-grasp domain"/>
    <property type="match status" value="1"/>
</dbReference>
<dbReference type="InterPro" id="IPR052032">
    <property type="entry name" value="ATP-dep_AA_Ligase"/>
</dbReference>
<dbReference type="Gene3D" id="3.30.1490.20">
    <property type="entry name" value="ATP-grasp fold, A domain"/>
    <property type="match status" value="1"/>
</dbReference>
<accession>A0A1H9QKD6</accession>
<evidence type="ECO:0000256" key="3">
    <source>
        <dbReference type="ARBA" id="ARBA00022840"/>
    </source>
</evidence>
<dbReference type="Gene3D" id="3.40.50.20">
    <property type="match status" value="1"/>
</dbReference>
<dbReference type="GO" id="GO:0046872">
    <property type="term" value="F:metal ion binding"/>
    <property type="evidence" value="ECO:0007669"/>
    <property type="project" value="InterPro"/>
</dbReference>
<reference evidence="7" key="1">
    <citation type="submission" date="2016-10" db="EMBL/GenBank/DDBJ databases">
        <authorList>
            <person name="de Groot N.N."/>
        </authorList>
    </citation>
    <scope>NUCLEOTIDE SEQUENCE [LARGE SCALE GENOMIC DNA]</scope>
    <source>
        <strain evidence="7">10nlg</strain>
    </source>
</reference>
<protein>
    <submittedName>
        <fullName evidence="6">Biotin carboxylase</fullName>
    </submittedName>
</protein>
<evidence type="ECO:0000256" key="1">
    <source>
        <dbReference type="ARBA" id="ARBA00022598"/>
    </source>
</evidence>
<comment type="caution">
    <text evidence="6">The sequence shown here is derived from an EMBL/GenBank/DDBJ whole genome shotgun (WGS) entry which is preliminary data.</text>
</comment>
<dbReference type="OrthoDB" id="9803907at2"/>
<dbReference type="GO" id="GO:0016874">
    <property type="term" value="F:ligase activity"/>
    <property type="evidence" value="ECO:0007669"/>
    <property type="project" value="UniProtKB-KW"/>
</dbReference>
<dbReference type="GO" id="GO:0005524">
    <property type="term" value="F:ATP binding"/>
    <property type="evidence" value="ECO:0007669"/>
    <property type="project" value="UniProtKB-UniRule"/>
</dbReference>